<reference evidence="4" key="1">
    <citation type="journal article" date="2019" name="Int. J. Syst. Evol. Microbiol.">
        <title>The Global Catalogue of Microorganisms (GCM) 10K type strain sequencing project: providing services to taxonomists for standard genome sequencing and annotation.</title>
        <authorList>
            <consortium name="The Broad Institute Genomics Platform"/>
            <consortium name="The Broad Institute Genome Sequencing Center for Infectious Disease"/>
            <person name="Wu L."/>
            <person name="Ma J."/>
        </authorList>
    </citation>
    <scope>NUCLEOTIDE SEQUENCE [LARGE SCALE GENOMIC DNA]</scope>
    <source>
        <strain evidence="4">CGMCC 1.12989</strain>
    </source>
</reference>
<name>A0ABV8RQA9_9SPHN</name>
<keyword evidence="2" id="KW-0560">Oxidoreductase</keyword>
<dbReference type="PRINTS" id="PR00080">
    <property type="entry name" value="SDRFAMILY"/>
</dbReference>
<evidence type="ECO:0000256" key="1">
    <source>
        <dbReference type="ARBA" id="ARBA00006484"/>
    </source>
</evidence>
<evidence type="ECO:0000256" key="2">
    <source>
        <dbReference type="ARBA" id="ARBA00023002"/>
    </source>
</evidence>
<dbReference type="InterPro" id="IPR002347">
    <property type="entry name" value="SDR_fam"/>
</dbReference>
<dbReference type="PANTHER" id="PTHR43477:SF1">
    <property type="entry name" value="DIHYDROANTICAPSIN 7-DEHYDROGENASE"/>
    <property type="match status" value="1"/>
</dbReference>
<dbReference type="PROSITE" id="PS00061">
    <property type="entry name" value="ADH_SHORT"/>
    <property type="match status" value="1"/>
</dbReference>
<gene>
    <name evidence="3" type="ORF">ACFO0A_10980</name>
</gene>
<organism evidence="3 4">
    <name type="scientific">Novosphingobium tardum</name>
    <dbReference type="NCBI Taxonomy" id="1538021"/>
    <lineage>
        <taxon>Bacteria</taxon>
        <taxon>Pseudomonadati</taxon>
        <taxon>Pseudomonadota</taxon>
        <taxon>Alphaproteobacteria</taxon>
        <taxon>Sphingomonadales</taxon>
        <taxon>Sphingomonadaceae</taxon>
        <taxon>Novosphingobium</taxon>
    </lineage>
</organism>
<dbReference type="InterPro" id="IPR036291">
    <property type="entry name" value="NAD(P)-bd_dom_sf"/>
</dbReference>
<evidence type="ECO:0000313" key="4">
    <source>
        <dbReference type="Proteomes" id="UP001595828"/>
    </source>
</evidence>
<dbReference type="EMBL" id="JBHSDR010000006">
    <property type="protein sequence ID" value="MFC4295578.1"/>
    <property type="molecule type" value="Genomic_DNA"/>
</dbReference>
<dbReference type="PANTHER" id="PTHR43477">
    <property type="entry name" value="DIHYDROANTICAPSIN 7-DEHYDROGENASE"/>
    <property type="match status" value="1"/>
</dbReference>
<dbReference type="InterPro" id="IPR020904">
    <property type="entry name" value="Sc_DH/Rdtase_CS"/>
</dbReference>
<proteinExistence type="inferred from homology"/>
<dbReference type="SUPFAM" id="SSF51735">
    <property type="entry name" value="NAD(P)-binding Rossmann-fold domains"/>
    <property type="match status" value="1"/>
</dbReference>
<accession>A0ABV8RQA9</accession>
<keyword evidence="4" id="KW-1185">Reference proteome</keyword>
<dbReference type="PRINTS" id="PR00081">
    <property type="entry name" value="GDHRDH"/>
</dbReference>
<dbReference type="Gene3D" id="3.40.50.720">
    <property type="entry name" value="NAD(P)-binding Rossmann-like Domain"/>
    <property type="match status" value="1"/>
</dbReference>
<comment type="caution">
    <text evidence="3">The sequence shown here is derived from an EMBL/GenBank/DDBJ whole genome shotgun (WGS) entry which is preliminary data.</text>
</comment>
<comment type="similarity">
    <text evidence="1">Belongs to the short-chain dehydrogenases/reductases (SDR) family.</text>
</comment>
<dbReference type="RefSeq" id="WP_379539047.1">
    <property type="nucleotide sequence ID" value="NZ_JBHSDR010000006.1"/>
</dbReference>
<protein>
    <submittedName>
        <fullName evidence="3">SDR family oxidoreductase</fullName>
    </submittedName>
</protein>
<dbReference type="Proteomes" id="UP001595828">
    <property type="component" value="Unassembled WGS sequence"/>
</dbReference>
<dbReference type="Pfam" id="PF13561">
    <property type="entry name" value="adh_short_C2"/>
    <property type="match status" value="1"/>
</dbReference>
<sequence>MTGRVAGKVALVTGGAMGLGKADCERLAEEGAKVVLTDIDLSKAQAVADSIGGTALAQDVRDEQRWKEAIAEVERLHGRLDILVNNAGNVIFESIEDCSAENFRLQMAIHVEGTFFGCKYALPLMIKSGGGSIINMASTASLMGYGTIVAYSAAKGAIRSMTKSIAMHCQDKGYGIRCNALMPGGIETPMVQAISGRAGQEQPVPSGALPADALGAPRDVANMVLYLASDEARFLTGMEIPIDNGLYARPHH</sequence>
<dbReference type="InterPro" id="IPR051122">
    <property type="entry name" value="SDR_DHRS6-like"/>
</dbReference>
<evidence type="ECO:0000313" key="3">
    <source>
        <dbReference type="EMBL" id="MFC4295578.1"/>
    </source>
</evidence>